<gene>
    <name evidence="2" type="ORF">AVDCRST_MAG31-726</name>
</gene>
<sequence>MTKSFLGALALASAALPSGTAAQPAPAQPAAGTRLDISATGEVTRVPDVAVISAGVVTRAVTATAAIAENAARMERVRAALKRAGMTERDIQTSSVNLNPDYVYAERQPPRLSGYQATNTVNVRFRDIRNSGRILDALVAEGANQISGPSLTIDKPEAALDEARTRALAAGRARAELYARSLGMRVVRLLSVSEGGGYQVPPPIPYGRGAVAQEASAARTDIVPGEQQLQVAVQMSFELQ</sequence>
<dbReference type="PANTHER" id="PTHR34387">
    <property type="entry name" value="SLR1258 PROTEIN"/>
    <property type="match status" value="1"/>
</dbReference>
<dbReference type="AlphaFoldDB" id="A0A6J4SVS6"/>
<keyword evidence="1" id="KW-0732">Signal</keyword>
<evidence type="ECO:0008006" key="3">
    <source>
        <dbReference type="Google" id="ProtNLM"/>
    </source>
</evidence>
<dbReference type="InterPro" id="IPR052022">
    <property type="entry name" value="26kDa_periplasmic_antigen"/>
</dbReference>
<feature type="chain" id="PRO_5026677039" description="SIMPL domain-containing protein" evidence="1">
    <location>
        <begin position="28"/>
        <end position="240"/>
    </location>
</feature>
<dbReference type="RefSeq" id="WP_294168278.1">
    <property type="nucleotide sequence ID" value="NZ_CADCWA010000047.1"/>
</dbReference>
<reference evidence="2" key="1">
    <citation type="submission" date="2020-02" db="EMBL/GenBank/DDBJ databases">
        <authorList>
            <person name="Meier V. D."/>
        </authorList>
    </citation>
    <scope>NUCLEOTIDE SEQUENCE</scope>
    <source>
        <strain evidence="2">AVDCRST_MAG31</strain>
    </source>
</reference>
<organism evidence="2">
    <name type="scientific">uncultured Sphingomonas sp</name>
    <dbReference type="NCBI Taxonomy" id="158754"/>
    <lineage>
        <taxon>Bacteria</taxon>
        <taxon>Pseudomonadati</taxon>
        <taxon>Pseudomonadota</taxon>
        <taxon>Alphaproteobacteria</taxon>
        <taxon>Sphingomonadales</taxon>
        <taxon>Sphingomonadaceae</taxon>
        <taxon>Sphingomonas</taxon>
        <taxon>environmental samples</taxon>
    </lineage>
</organism>
<name>A0A6J4SVS6_9SPHN</name>
<dbReference type="EMBL" id="CADCWA010000047">
    <property type="protein sequence ID" value="CAA9506874.1"/>
    <property type="molecule type" value="Genomic_DNA"/>
</dbReference>
<proteinExistence type="predicted"/>
<protein>
    <recommendedName>
        <fullName evidence="3">SIMPL domain-containing protein</fullName>
    </recommendedName>
</protein>
<feature type="signal peptide" evidence="1">
    <location>
        <begin position="1"/>
        <end position="27"/>
    </location>
</feature>
<dbReference type="PANTHER" id="PTHR34387:SF1">
    <property type="entry name" value="PERIPLASMIC IMMUNOGENIC PROTEIN"/>
    <property type="match status" value="1"/>
</dbReference>
<accession>A0A6J4SVS6</accession>
<evidence type="ECO:0000256" key="1">
    <source>
        <dbReference type="SAM" id="SignalP"/>
    </source>
</evidence>
<dbReference type="Gene3D" id="3.30.70.2970">
    <property type="entry name" value="Protein of unknown function (DUF541), domain 2"/>
    <property type="match status" value="1"/>
</dbReference>
<dbReference type="Gene3D" id="3.30.110.170">
    <property type="entry name" value="Protein of unknown function (DUF541), domain 1"/>
    <property type="match status" value="1"/>
</dbReference>
<evidence type="ECO:0000313" key="2">
    <source>
        <dbReference type="EMBL" id="CAA9506874.1"/>
    </source>
</evidence>
<dbReference type="InterPro" id="IPR007497">
    <property type="entry name" value="SIMPL/DUF541"/>
</dbReference>
<dbReference type="Pfam" id="PF04402">
    <property type="entry name" value="SIMPL"/>
    <property type="match status" value="1"/>
</dbReference>
<dbReference type="GO" id="GO:0006974">
    <property type="term" value="P:DNA damage response"/>
    <property type="evidence" value="ECO:0007669"/>
    <property type="project" value="TreeGrafter"/>
</dbReference>